<dbReference type="GO" id="GO:0005524">
    <property type="term" value="F:ATP binding"/>
    <property type="evidence" value="ECO:0007669"/>
    <property type="project" value="InterPro"/>
</dbReference>
<evidence type="ECO:0000259" key="1">
    <source>
        <dbReference type="PROSITE" id="PS50011"/>
    </source>
</evidence>
<dbReference type="InterPro" id="IPR000719">
    <property type="entry name" value="Prot_kinase_dom"/>
</dbReference>
<accession>A0A397JP70</accession>
<gene>
    <name evidence="2" type="ORF">Glove_14g31</name>
</gene>
<reference evidence="2 3" key="1">
    <citation type="submission" date="2018-08" db="EMBL/GenBank/DDBJ databases">
        <title>Genome and evolution of the arbuscular mycorrhizal fungus Diversispora epigaea (formerly Glomus versiforme) and its bacterial endosymbionts.</title>
        <authorList>
            <person name="Sun X."/>
            <person name="Fei Z."/>
            <person name="Harrison M."/>
        </authorList>
    </citation>
    <scope>NUCLEOTIDE SEQUENCE [LARGE SCALE GENOMIC DNA]</scope>
    <source>
        <strain evidence="2 3">IT104</strain>
    </source>
</reference>
<dbReference type="GO" id="GO:0004672">
    <property type="term" value="F:protein kinase activity"/>
    <property type="evidence" value="ECO:0007669"/>
    <property type="project" value="InterPro"/>
</dbReference>
<dbReference type="STRING" id="1348612.A0A397JP70"/>
<sequence length="708" mass="82549">MDEIIKKERITKYPYENFENIHSIETNFYTLETSVDNIESDNNFLYKALIKKTRTLVILKPISINNLSYLKEIIDKIKQYRKLEAHENVSRILGITKSSSNNYMLVLENADGTTLHNYFKENVRNNKTISWTTKLHLVKQIANGLMFLHSKDIVHGNLNPISIFIHKDQVKLIDGASLNQIFSGSSDNRIHEIFGKSLQYSDSKNLEILLPFNNTKKSFDIYSLGIILWLISDGYFQIHPERFNEKFELLEKFPSLYILRDIIYNKKQLITSGTPLEYTEIYKNCWQPEEFKRPNIEQVIRALNEKDLSNMMKSNIRFVPKEENPNISNKLSKLDNDSNIENKKFLLKHQNPLKFYVKMKDTYTHYDSFIIKLYLFFIEQFNIQSVNNTVAFYLQEYIKNFFLNSSKVFMKLLQNPYNSYFTSMIGFFYEFGVGTKINEQMAFEMYARYNKKPIEIHKSNTKLLSYKNYFQENNYIIGQVSLGLMYLKGTKIIQKDKEKAFKLFDESAKKGSSLAQSCVGFCYSFGNGIKKDEKKAFIMDLKSADRKNPVGLFDAGYDFIEGIGTIANERKGFQCYLEAAMLGNVKAYDLLGLCYQKGLGIMKNEEKAFEWYKKGAEAGYSGAFNNVGYCHLLGIGCERDEKRSLEFYLKSAEIGNPHGALRVGRFYHDDPVIKKDIIKAVYWLSKAKKHGEYFAEEWLDEICEHLTR</sequence>
<evidence type="ECO:0000313" key="3">
    <source>
        <dbReference type="Proteomes" id="UP000266861"/>
    </source>
</evidence>
<feature type="domain" description="Protein kinase" evidence="1">
    <location>
        <begin position="1"/>
        <end position="308"/>
    </location>
</feature>
<comment type="caution">
    <text evidence="2">The sequence shown here is derived from an EMBL/GenBank/DDBJ whole genome shotgun (WGS) entry which is preliminary data.</text>
</comment>
<dbReference type="PANTHER" id="PTHR43628:SF1">
    <property type="entry name" value="CHITIN SYNTHASE REGULATORY FACTOR 2-RELATED"/>
    <property type="match status" value="1"/>
</dbReference>
<name>A0A397JP70_9GLOM</name>
<dbReference type="OrthoDB" id="10261027at2759"/>
<dbReference type="InterPro" id="IPR001245">
    <property type="entry name" value="Ser-Thr/Tyr_kinase_cat_dom"/>
</dbReference>
<dbReference type="Gene3D" id="1.10.510.10">
    <property type="entry name" value="Transferase(Phosphotransferase) domain 1"/>
    <property type="match status" value="1"/>
</dbReference>
<dbReference type="CDD" id="cd00180">
    <property type="entry name" value="PKc"/>
    <property type="match status" value="1"/>
</dbReference>
<dbReference type="InterPro" id="IPR052945">
    <property type="entry name" value="Mitotic_Regulator"/>
</dbReference>
<dbReference type="Pfam" id="PF07714">
    <property type="entry name" value="PK_Tyr_Ser-Thr"/>
    <property type="match status" value="1"/>
</dbReference>
<dbReference type="AlphaFoldDB" id="A0A397JP70"/>
<dbReference type="Pfam" id="PF08238">
    <property type="entry name" value="Sel1"/>
    <property type="match status" value="7"/>
</dbReference>
<dbReference type="EMBL" id="PQFF01000012">
    <property type="protein sequence ID" value="RHZ89437.1"/>
    <property type="molecule type" value="Genomic_DNA"/>
</dbReference>
<dbReference type="SUPFAM" id="SSF56112">
    <property type="entry name" value="Protein kinase-like (PK-like)"/>
    <property type="match status" value="1"/>
</dbReference>
<dbReference type="SMART" id="SM00671">
    <property type="entry name" value="SEL1"/>
    <property type="match status" value="6"/>
</dbReference>
<organism evidence="2 3">
    <name type="scientific">Diversispora epigaea</name>
    <dbReference type="NCBI Taxonomy" id="1348612"/>
    <lineage>
        <taxon>Eukaryota</taxon>
        <taxon>Fungi</taxon>
        <taxon>Fungi incertae sedis</taxon>
        <taxon>Mucoromycota</taxon>
        <taxon>Glomeromycotina</taxon>
        <taxon>Glomeromycetes</taxon>
        <taxon>Diversisporales</taxon>
        <taxon>Diversisporaceae</taxon>
        <taxon>Diversispora</taxon>
    </lineage>
</organism>
<protein>
    <recommendedName>
        <fullName evidence="1">Protein kinase domain-containing protein</fullName>
    </recommendedName>
</protein>
<dbReference type="PROSITE" id="PS50011">
    <property type="entry name" value="PROTEIN_KINASE_DOM"/>
    <property type="match status" value="1"/>
</dbReference>
<dbReference type="Gene3D" id="1.25.40.10">
    <property type="entry name" value="Tetratricopeptide repeat domain"/>
    <property type="match status" value="2"/>
</dbReference>
<keyword evidence="3" id="KW-1185">Reference proteome</keyword>
<dbReference type="InterPro" id="IPR011990">
    <property type="entry name" value="TPR-like_helical_dom_sf"/>
</dbReference>
<dbReference type="PANTHER" id="PTHR43628">
    <property type="entry name" value="ACTIVATOR OF C KINASE PROTEIN 1-RELATED"/>
    <property type="match status" value="1"/>
</dbReference>
<proteinExistence type="predicted"/>
<dbReference type="InterPro" id="IPR006597">
    <property type="entry name" value="Sel1-like"/>
</dbReference>
<evidence type="ECO:0000313" key="2">
    <source>
        <dbReference type="EMBL" id="RHZ89437.1"/>
    </source>
</evidence>
<dbReference type="InterPro" id="IPR011009">
    <property type="entry name" value="Kinase-like_dom_sf"/>
</dbReference>
<dbReference type="Proteomes" id="UP000266861">
    <property type="component" value="Unassembled WGS sequence"/>
</dbReference>
<dbReference type="SUPFAM" id="SSF81901">
    <property type="entry name" value="HCP-like"/>
    <property type="match status" value="1"/>
</dbReference>